<evidence type="ECO:0000313" key="7">
    <source>
        <dbReference type="EMBL" id="WOJ92498.1"/>
    </source>
</evidence>
<gene>
    <name evidence="7" type="ORF">R0135_11975</name>
</gene>
<evidence type="ECO:0000256" key="6">
    <source>
        <dbReference type="RuleBase" id="RU363076"/>
    </source>
</evidence>
<comment type="caution">
    <text evidence="6">Lacks conserved residue(s) required for the propagation of feature annotation.</text>
</comment>
<reference evidence="7 8" key="1">
    <citation type="submission" date="2023-10" db="EMBL/GenBank/DDBJ databases">
        <title>Two novel species belonging to the OM43/NOR5 clade.</title>
        <authorList>
            <person name="Park M."/>
        </authorList>
    </citation>
    <scope>NUCLEOTIDE SEQUENCE [LARGE SCALE GENOMIC DNA]</scope>
    <source>
        <strain evidence="7 8">IMCC43200</strain>
    </source>
</reference>
<dbReference type="InterPro" id="IPR002994">
    <property type="entry name" value="Surf1/Shy1"/>
</dbReference>
<dbReference type="PROSITE" id="PS50895">
    <property type="entry name" value="SURF1"/>
    <property type="match status" value="1"/>
</dbReference>
<dbReference type="Proteomes" id="UP001626537">
    <property type="component" value="Chromosome"/>
</dbReference>
<organism evidence="7 8">
    <name type="scientific">Congregibacter variabilis</name>
    <dbReference type="NCBI Taxonomy" id="3081200"/>
    <lineage>
        <taxon>Bacteria</taxon>
        <taxon>Pseudomonadati</taxon>
        <taxon>Pseudomonadota</taxon>
        <taxon>Gammaproteobacteria</taxon>
        <taxon>Cellvibrionales</taxon>
        <taxon>Halieaceae</taxon>
        <taxon>Congregibacter</taxon>
    </lineage>
</organism>
<sequence>MAALKLDLEWRTTLMSLLLFPGLIALGFWQLDRADEKADIAHRESERAMAAAVSLDQLTAVAREEQAFRKVIVSGHYVEDAVIFLDNQMRDGRYGHDVYGVFYDQPSEQYVLLNRGWVEGDSSRRSLPEVDVPSGEFALSATAYVPPGKPYLLAEDQFADLKWPLLVQTVASDALHELLKEKFAGQVFATELRLAAGSPTGFRRDWPVLNVSPEKHQGYALQWFTMAAALLLFFVFRSSNILSFRRGRSSSGSIDTKEH</sequence>
<evidence type="ECO:0000256" key="1">
    <source>
        <dbReference type="ARBA" id="ARBA00004370"/>
    </source>
</evidence>
<keyword evidence="5 6" id="KW-0472">Membrane</keyword>
<feature type="transmembrane region" description="Helical" evidence="6">
    <location>
        <begin position="219"/>
        <end position="236"/>
    </location>
</feature>
<keyword evidence="8" id="KW-1185">Reference proteome</keyword>
<evidence type="ECO:0000256" key="5">
    <source>
        <dbReference type="ARBA" id="ARBA00023136"/>
    </source>
</evidence>
<dbReference type="PANTHER" id="PTHR23427:SF2">
    <property type="entry name" value="SURFEIT LOCUS PROTEIN 1"/>
    <property type="match status" value="1"/>
</dbReference>
<dbReference type="CDD" id="cd06662">
    <property type="entry name" value="SURF1"/>
    <property type="match status" value="1"/>
</dbReference>
<comment type="similarity">
    <text evidence="2 6">Belongs to the SURF1 family.</text>
</comment>
<protein>
    <recommendedName>
        <fullName evidence="6">SURF1-like protein</fullName>
    </recommendedName>
</protein>
<keyword evidence="4 6" id="KW-1133">Transmembrane helix</keyword>
<evidence type="ECO:0000256" key="3">
    <source>
        <dbReference type="ARBA" id="ARBA00022692"/>
    </source>
</evidence>
<dbReference type="InterPro" id="IPR045214">
    <property type="entry name" value="Surf1/Surf4"/>
</dbReference>
<evidence type="ECO:0000313" key="8">
    <source>
        <dbReference type="Proteomes" id="UP001626537"/>
    </source>
</evidence>
<accession>A0ABZ0I147</accession>
<dbReference type="Pfam" id="PF02104">
    <property type="entry name" value="SURF1"/>
    <property type="match status" value="1"/>
</dbReference>
<evidence type="ECO:0000256" key="2">
    <source>
        <dbReference type="ARBA" id="ARBA00007165"/>
    </source>
</evidence>
<keyword evidence="6" id="KW-1003">Cell membrane</keyword>
<evidence type="ECO:0000256" key="4">
    <source>
        <dbReference type="ARBA" id="ARBA00022989"/>
    </source>
</evidence>
<dbReference type="RefSeq" id="WP_407347098.1">
    <property type="nucleotide sequence ID" value="NZ_CP136864.1"/>
</dbReference>
<proteinExistence type="inferred from homology"/>
<dbReference type="PANTHER" id="PTHR23427">
    <property type="entry name" value="SURFEIT LOCUS PROTEIN"/>
    <property type="match status" value="1"/>
</dbReference>
<dbReference type="EMBL" id="CP136864">
    <property type="protein sequence ID" value="WOJ92498.1"/>
    <property type="molecule type" value="Genomic_DNA"/>
</dbReference>
<name>A0ABZ0I147_9GAMM</name>
<keyword evidence="3 6" id="KW-0812">Transmembrane</keyword>
<comment type="subcellular location">
    <subcellularLocation>
        <location evidence="6">Cell membrane</location>
        <topology evidence="6">Multi-pass membrane protein</topology>
    </subcellularLocation>
    <subcellularLocation>
        <location evidence="1">Membrane</location>
    </subcellularLocation>
</comment>